<feature type="domain" description="Chorismate mutase" evidence="20">
    <location>
        <begin position="1"/>
        <end position="85"/>
    </location>
</feature>
<evidence type="ECO:0000256" key="14">
    <source>
        <dbReference type="ARBA" id="ARBA00023239"/>
    </source>
</evidence>
<evidence type="ECO:0000313" key="23">
    <source>
        <dbReference type="EMBL" id="MBE6834489.1"/>
    </source>
</evidence>
<comment type="pathway">
    <text evidence="4">Amino-acid biosynthesis; L-phenylalanine biosynthesis; phenylpyruvate from prephenate: step 1/1.</text>
</comment>
<evidence type="ECO:0000256" key="1">
    <source>
        <dbReference type="ARBA" id="ARBA00000824"/>
    </source>
</evidence>
<dbReference type="Pfam" id="PF00800">
    <property type="entry name" value="PDT"/>
    <property type="match status" value="1"/>
</dbReference>
<dbReference type="InterPro" id="IPR001086">
    <property type="entry name" value="Preph_deHydtase"/>
</dbReference>
<evidence type="ECO:0000313" key="24">
    <source>
        <dbReference type="Proteomes" id="UP000754750"/>
    </source>
</evidence>
<dbReference type="EMBL" id="SVNY01000007">
    <property type="protein sequence ID" value="MBE6834489.1"/>
    <property type="molecule type" value="Genomic_DNA"/>
</dbReference>
<keyword evidence="14" id="KW-0456">Lyase</keyword>
<organism evidence="23 24">
    <name type="scientific">Faecalispora sporosphaeroides</name>
    <dbReference type="NCBI Taxonomy" id="1549"/>
    <lineage>
        <taxon>Bacteria</taxon>
        <taxon>Bacillati</taxon>
        <taxon>Bacillota</taxon>
        <taxon>Clostridia</taxon>
        <taxon>Eubacteriales</taxon>
        <taxon>Oscillospiraceae</taxon>
        <taxon>Faecalispora</taxon>
    </lineage>
</organism>
<dbReference type="InterPro" id="IPR018528">
    <property type="entry name" value="Preph_deHydtase_CS"/>
</dbReference>
<feature type="site" description="Essential for prephenate dehydratase activity" evidence="19">
    <location>
        <position position="274"/>
    </location>
</feature>
<feature type="domain" description="ACT" evidence="22">
    <location>
        <begin position="293"/>
        <end position="370"/>
    </location>
</feature>
<evidence type="ECO:0000256" key="9">
    <source>
        <dbReference type="ARBA" id="ARBA00022490"/>
    </source>
</evidence>
<name>A0A928KZH0_9FIRM</name>
<keyword evidence="10" id="KW-0028">Amino-acid biosynthesis</keyword>
<dbReference type="PROSITE" id="PS00857">
    <property type="entry name" value="PREPHENATE_DEHYDR_1"/>
    <property type="match status" value="1"/>
</dbReference>
<evidence type="ECO:0000256" key="11">
    <source>
        <dbReference type="ARBA" id="ARBA00023141"/>
    </source>
</evidence>
<keyword evidence="15" id="KW-0511">Multifunctional enzyme</keyword>
<dbReference type="InterPro" id="IPR036979">
    <property type="entry name" value="CM_dom_sf"/>
</dbReference>
<protein>
    <recommendedName>
        <fullName evidence="7">Bifunctional chorismate mutase/prephenate dehydratase</fullName>
        <ecNumber evidence="6">4.2.1.51</ecNumber>
    </recommendedName>
    <alternativeName>
        <fullName evidence="17">Chorismate mutase-prephenate dehydratase</fullName>
    </alternativeName>
    <alternativeName>
        <fullName evidence="8">Prephenate dehydratase</fullName>
    </alternativeName>
    <alternativeName>
        <fullName evidence="16">p-protein</fullName>
    </alternativeName>
</protein>
<dbReference type="GO" id="GO:0004106">
    <property type="term" value="F:chorismate mutase activity"/>
    <property type="evidence" value="ECO:0007669"/>
    <property type="project" value="UniProtKB-EC"/>
</dbReference>
<comment type="pathway">
    <text evidence="5">Metabolic intermediate biosynthesis; prephenate biosynthesis; prephenate from chorismate: step 1/1.</text>
</comment>
<evidence type="ECO:0000256" key="15">
    <source>
        <dbReference type="ARBA" id="ARBA00023268"/>
    </source>
</evidence>
<dbReference type="PROSITE" id="PS51671">
    <property type="entry name" value="ACT"/>
    <property type="match status" value="1"/>
</dbReference>
<dbReference type="Pfam" id="PF01817">
    <property type="entry name" value="CM_2"/>
    <property type="match status" value="1"/>
</dbReference>
<dbReference type="SUPFAM" id="SSF55021">
    <property type="entry name" value="ACT-like"/>
    <property type="match status" value="1"/>
</dbReference>
<dbReference type="InterPro" id="IPR002701">
    <property type="entry name" value="CM_II_prokaryot"/>
</dbReference>
<evidence type="ECO:0000259" key="20">
    <source>
        <dbReference type="PROSITE" id="PS51168"/>
    </source>
</evidence>
<evidence type="ECO:0000256" key="13">
    <source>
        <dbReference type="ARBA" id="ARBA00023235"/>
    </source>
</evidence>
<evidence type="ECO:0000256" key="16">
    <source>
        <dbReference type="ARBA" id="ARBA00031175"/>
    </source>
</evidence>
<dbReference type="Gene3D" id="3.30.70.260">
    <property type="match status" value="1"/>
</dbReference>
<evidence type="ECO:0000256" key="17">
    <source>
        <dbReference type="ARBA" id="ARBA00031520"/>
    </source>
</evidence>
<dbReference type="GO" id="GO:0009094">
    <property type="term" value="P:L-phenylalanine biosynthetic process"/>
    <property type="evidence" value="ECO:0007669"/>
    <property type="project" value="UniProtKB-KW"/>
</dbReference>
<evidence type="ECO:0000256" key="2">
    <source>
        <dbReference type="ARBA" id="ARBA00002364"/>
    </source>
</evidence>
<keyword evidence="11" id="KW-0057">Aromatic amino acid biosynthesis</keyword>
<dbReference type="AlphaFoldDB" id="A0A928KZH0"/>
<dbReference type="CDD" id="cd13631">
    <property type="entry name" value="PBP2_Ct-PDT_like"/>
    <property type="match status" value="1"/>
</dbReference>
<evidence type="ECO:0000256" key="19">
    <source>
        <dbReference type="PIRSR" id="PIRSR001500-2"/>
    </source>
</evidence>
<comment type="function">
    <text evidence="2">Catalyzes the Claisen rearrangement of chorismate to prephenate and the decarboxylation/dehydration of prephenate to phenylpyruvate.</text>
</comment>
<evidence type="ECO:0000256" key="10">
    <source>
        <dbReference type="ARBA" id="ARBA00022605"/>
    </source>
</evidence>
<dbReference type="GO" id="GO:0004664">
    <property type="term" value="F:prephenate dehydratase activity"/>
    <property type="evidence" value="ECO:0007669"/>
    <property type="project" value="UniProtKB-EC"/>
</dbReference>
<dbReference type="PANTHER" id="PTHR21022:SF19">
    <property type="entry name" value="PREPHENATE DEHYDRATASE-RELATED"/>
    <property type="match status" value="1"/>
</dbReference>
<evidence type="ECO:0000256" key="5">
    <source>
        <dbReference type="ARBA" id="ARBA00004817"/>
    </source>
</evidence>
<comment type="caution">
    <text evidence="23">The sequence shown here is derived from an EMBL/GenBank/DDBJ whole genome shotgun (WGS) entry which is preliminary data.</text>
</comment>
<evidence type="ECO:0000256" key="6">
    <source>
        <dbReference type="ARBA" id="ARBA00013147"/>
    </source>
</evidence>
<dbReference type="Proteomes" id="UP000754750">
    <property type="component" value="Unassembled WGS sequence"/>
</dbReference>
<accession>A0A928KZH0</accession>
<evidence type="ECO:0000256" key="4">
    <source>
        <dbReference type="ARBA" id="ARBA00004741"/>
    </source>
</evidence>
<comment type="catalytic activity">
    <reaction evidence="18">
        <text>prephenate + H(+) = 3-phenylpyruvate + CO2 + H2O</text>
        <dbReference type="Rhea" id="RHEA:21648"/>
        <dbReference type="ChEBI" id="CHEBI:15377"/>
        <dbReference type="ChEBI" id="CHEBI:15378"/>
        <dbReference type="ChEBI" id="CHEBI:16526"/>
        <dbReference type="ChEBI" id="CHEBI:18005"/>
        <dbReference type="ChEBI" id="CHEBI:29934"/>
        <dbReference type="EC" id="4.2.1.51"/>
    </reaction>
</comment>
<dbReference type="PANTHER" id="PTHR21022">
    <property type="entry name" value="PREPHENATE DEHYDRATASE P PROTEIN"/>
    <property type="match status" value="1"/>
</dbReference>
<reference evidence="23" key="1">
    <citation type="submission" date="2019-04" db="EMBL/GenBank/DDBJ databases">
        <title>Evolution of Biomass-Degrading Anaerobic Consortia Revealed by Metagenomics.</title>
        <authorList>
            <person name="Peng X."/>
        </authorList>
    </citation>
    <scope>NUCLEOTIDE SEQUENCE</scope>
    <source>
        <strain evidence="23">SIG551</strain>
    </source>
</reference>
<evidence type="ECO:0000256" key="3">
    <source>
        <dbReference type="ARBA" id="ARBA00004496"/>
    </source>
</evidence>
<dbReference type="RefSeq" id="WP_326840888.1">
    <property type="nucleotide sequence ID" value="NZ_SVNY01000007.1"/>
</dbReference>
<evidence type="ECO:0000256" key="7">
    <source>
        <dbReference type="ARBA" id="ARBA00014401"/>
    </source>
</evidence>
<evidence type="ECO:0000259" key="22">
    <source>
        <dbReference type="PROSITE" id="PS51671"/>
    </source>
</evidence>
<dbReference type="InterPro" id="IPR045865">
    <property type="entry name" value="ACT-like_dom_sf"/>
</dbReference>
<feature type="domain" description="Prephenate dehydratase" evidence="21">
    <location>
        <begin position="107"/>
        <end position="281"/>
    </location>
</feature>
<dbReference type="SUPFAM" id="SSF48600">
    <property type="entry name" value="Chorismate mutase II"/>
    <property type="match status" value="1"/>
</dbReference>
<comment type="subcellular location">
    <subcellularLocation>
        <location evidence="3">Cytoplasm</location>
    </subcellularLocation>
</comment>
<evidence type="ECO:0000256" key="8">
    <source>
        <dbReference type="ARBA" id="ARBA00021872"/>
    </source>
</evidence>
<dbReference type="PIRSF" id="PIRSF001500">
    <property type="entry name" value="Chor_mut_pdt_Ppr"/>
    <property type="match status" value="1"/>
</dbReference>
<dbReference type="InterPro" id="IPR036263">
    <property type="entry name" value="Chorismate_II_sf"/>
</dbReference>
<evidence type="ECO:0000256" key="18">
    <source>
        <dbReference type="ARBA" id="ARBA00047848"/>
    </source>
</evidence>
<keyword evidence="12" id="KW-0584">Phenylalanine biosynthesis</keyword>
<sequence>MTLEEIRTKINEIDDQLLPLLTARLDCGREVAAVKQKTGGPVLNPGREHEILDRMENRAGAYGREVRVIYAACMEASRSLQHRLLGSGEELRTLIQSAKDRLPSGGRIACQGAEGAYSHQAALRLFPEGELRFSHAFGDVFEALRQGTADFGILPVENSSAGSVTEVYDLILKYRFFIAAATTVKIDHCLAVPKGTRRGELKTVYSHPQALAQCSEYLNKNGLSAEPFSNTAAAAKMAAQQGGSIGVICSQQAAETYGLTILDRDIQNSHSNCTRFVAVCRDPVIPPDAQKISLCFSLPHTTGSLSGVLSRFAIHGLNLTKIESRPLADKNFEYDFYLDFSGNVHEADTLDLIAALYEELPRFSFLGNYRELEAAP</sequence>
<dbReference type="GO" id="GO:0005737">
    <property type="term" value="C:cytoplasm"/>
    <property type="evidence" value="ECO:0007669"/>
    <property type="project" value="UniProtKB-SubCell"/>
</dbReference>
<dbReference type="InterPro" id="IPR002912">
    <property type="entry name" value="ACT_dom"/>
</dbReference>
<dbReference type="CDD" id="cd04905">
    <property type="entry name" value="ACT_CM-PDT"/>
    <property type="match status" value="1"/>
</dbReference>
<dbReference type="PROSITE" id="PS51171">
    <property type="entry name" value="PREPHENATE_DEHYDR_3"/>
    <property type="match status" value="1"/>
</dbReference>
<dbReference type="InterPro" id="IPR008242">
    <property type="entry name" value="Chor_mutase/pphenate_deHydtase"/>
</dbReference>
<dbReference type="PROSITE" id="PS51168">
    <property type="entry name" value="CHORISMATE_MUT_2"/>
    <property type="match status" value="1"/>
</dbReference>
<evidence type="ECO:0000259" key="21">
    <source>
        <dbReference type="PROSITE" id="PS51171"/>
    </source>
</evidence>
<dbReference type="GO" id="GO:0046417">
    <property type="term" value="P:chorismate metabolic process"/>
    <property type="evidence" value="ECO:0007669"/>
    <property type="project" value="InterPro"/>
</dbReference>
<dbReference type="PROSITE" id="PS00858">
    <property type="entry name" value="PREPHENATE_DEHYDR_2"/>
    <property type="match status" value="1"/>
</dbReference>
<dbReference type="Gene3D" id="1.20.59.10">
    <property type="entry name" value="Chorismate mutase"/>
    <property type="match status" value="1"/>
</dbReference>
<comment type="catalytic activity">
    <reaction evidence="1">
        <text>chorismate = prephenate</text>
        <dbReference type="Rhea" id="RHEA:13897"/>
        <dbReference type="ChEBI" id="CHEBI:29748"/>
        <dbReference type="ChEBI" id="CHEBI:29934"/>
        <dbReference type="EC" id="5.4.99.5"/>
    </reaction>
</comment>
<dbReference type="EC" id="4.2.1.51" evidence="6"/>
<dbReference type="SUPFAM" id="SSF53850">
    <property type="entry name" value="Periplasmic binding protein-like II"/>
    <property type="match status" value="1"/>
</dbReference>
<keyword evidence="13" id="KW-0413">Isomerase</keyword>
<gene>
    <name evidence="23" type="ORF">E7512_13100</name>
</gene>
<dbReference type="Gene3D" id="3.40.190.10">
    <property type="entry name" value="Periplasmic binding protein-like II"/>
    <property type="match status" value="2"/>
</dbReference>
<proteinExistence type="predicted"/>
<evidence type="ECO:0000256" key="12">
    <source>
        <dbReference type="ARBA" id="ARBA00023222"/>
    </source>
</evidence>
<keyword evidence="9" id="KW-0963">Cytoplasm</keyword>
<dbReference type="SMART" id="SM00830">
    <property type="entry name" value="CM_2"/>
    <property type="match status" value="1"/>
</dbReference>